<feature type="domain" description="Kinesin motor" evidence="9">
    <location>
        <begin position="21"/>
        <end position="410"/>
    </location>
</feature>
<dbReference type="GO" id="GO:0005875">
    <property type="term" value="C:microtubule associated complex"/>
    <property type="evidence" value="ECO:0007669"/>
    <property type="project" value="TreeGrafter"/>
</dbReference>
<feature type="compositionally biased region" description="Low complexity" evidence="8">
    <location>
        <begin position="870"/>
        <end position="889"/>
    </location>
</feature>
<dbReference type="GO" id="GO:0051231">
    <property type="term" value="P:spindle elongation"/>
    <property type="evidence" value="ECO:0007669"/>
    <property type="project" value="TreeGrafter"/>
</dbReference>
<dbReference type="GO" id="GO:0005524">
    <property type="term" value="F:ATP binding"/>
    <property type="evidence" value="ECO:0007669"/>
    <property type="project" value="UniProtKB-UniRule"/>
</dbReference>
<dbReference type="InterPro" id="IPR001752">
    <property type="entry name" value="Kinesin_motor_dom"/>
</dbReference>
<evidence type="ECO:0000256" key="1">
    <source>
        <dbReference type="ARBA" id="ARBA00004496"/>
    </source>
</evidence>
<gene>
    <name evidence="10" type="ORF">M501DRAFT_928303</name>
</gene>
<dbReference type="Proteomes" id="UP000799429">
    <property type="component" value="Unassembled WGS sequence"/>
</dbReference>
<reference evidence="10" key="1">
    <citation type="journal article" date="2020" name="Stud. Mycol.">
        <title>101 Dothideomycetes genomes: a test case for predicting lifestyles and emergence of pathogens.</title>
        <authorList>
            <person name="Haridas S."/>
            <person name="Albert R."/>
            <person name="Binder M."/>
            <person name="Bloem J."/>
            <person name="Labutti K."/>
            <person name="Salamov A."/>
            <person name="Andreopoulos B."/>
            <person name="Baker S."/>
            <person name="Barry K."/>
            <person name="Bills G."/>
            <person name="Bluhm B."/>
            <person name="Cannon C."/>
            <person name="Castanera R."/>
            <person name="Culley D."/>
            <person name="Daum C."/>
            <person name="Ezra D."/>
            <person name="Gonzalez J."/>
            <person name="Henrissat B."/>
            <person name="Kuo A."/>
            <person name="Liang C."/>
            <person name="Lipzen A."/>
            <person name="Lutzoni F."/>
            <person name="Magnuson J."/>
            <person name="Mondo S."/>
            <person name="Nolan M."/>
            <person name="Ohm R."/>
            <person name="Pangilinan J."/>
            <person name="Park H.-J."/>
            <person name="Ramirez L."/>
            <person name="Alfaro M."/>
            <person name="Sun H."/>
            <person name="Tritt A."/>
            <person name="Yoshinaga Y."/>
            <person name="Zwiers L.-H."/>
            <person name="Turgeon B."/>
            <person name="Goodwin S."/>
            <person name="Spatafora J."/>
            <person name="Crous P."/>
            <person name="Grigoriev I."/>
        </authorList>
    </citation>
    <scope>NUCLEOTIDE SEQUENCE</scope>
    <source>
        <strain evidence="10">CBS 101060</strain>
    </source>
</reference>
<evidence type="ECO:0000259" key="9">
    <source>
        <dbReference type="PROSITE" id="PS50067"/>
    </source>
</evidence>
<dbReference type="PANTHER" id="PTHR47969:SF15">
    <property type="entry name" value="CHROMOSOME-ASSOCIATED KINESIN KIF4A-RELATED"/>
    <property type="match status" value="1"/>
</dbReference>
<name>A0A9P4VUZ2_9PEZI</name>
<organism evidence="10 11">
    <name type="scientific">Patellaria atrata CBS 101060</name>
    <dbReference type="NCBI Taxonomy" id="1346257"/>
    <lineage>
        <taxon>Eukaryota</taxon>
        <taxon>Fungi</taxon>
        <taxon>Dikarya</taxon>
        <taxon>Ascomycota</taxon>
        <taxon>Pezizomycotina</taxon>
        <taxon>Dothideomycetes</taxon>
        <taxon>Dothideomycetes incertae sedis</taxon>
        <taxon>Patellariales</taxon>
        <taxon>Patellariaceae</taxon>
        <taxon>Patellaria</taxon>
    </lineage>
</organism>
<feature type="coiled-coil region" evidence="7">
    <location>
        <begin position="429"/>
        <end position="487"/>
    </location>
</feature>
<feature type="compositionally biased region" description="Pro residues" evidence="8">
    <location>
        <begin position="1585"/>
        <end position="1609"/>
    </location>
</feature>
<sequence>MSMSSKVGGGSRASDEDGKTAVKVAVRVRPPLKPSDPGYELVPQRFRGSTCHVTTPTSLAIESAQGKKLFVFDRVFGEDIDQEGVYEYLNESIDSFVQGYNVSILAYGQSGAGKSYTMGTTGPREQSDPRIMGIIPRAAATLFEKLTGSPSSRNSGLRTPSRYSSHGLPTLPAVSKSSGDKSWQLKATYVEIYNEQLRDLLLDESVSMNERQPVTIREDTKGRILLTGLRQININSIEDLLNALNFGSSIRQTDATAVNAKSSRSHAVFSLNLVQKRSRSTPRTAQEKRFSVPIEAMSGGESWVTVDSKLHFVDLAGSERLKNTGAQGERAREGISINAGLASLGKVISQLSSRAAGAHVSYRDSKLTRLLQDSLGGNAITYMVACVNPAEFHLSETLNTVQYAQRARAIQSKPQIQQVSDDSDKQAIIDRLRAEVSFLRDQIRLSERAERKSNAPQERSERLHEREVELQNQLLDIQENYNALNQRHTKLITEISKARDTGAEDTPMLSDAIGDSAVERLKRSNSFAETVNQVILEYEKTIQSLETSLSNTRSSLSNSESILLEKETKIAYMETVTQQLQARISKAMDREANSENYLRDLEAKVDGIASGEEKSSSVIQDLRKELTRARENEASCEEYITTLEERLAEAEQDHEMMQREIDRLEHVIERQRSIGKLDNLLYELDAIRQTESRADTDHLTNGHSKKGSGSFHSRKTSMGTMSPTNDTRSPNGTGIDGRLSMVESEAASETIVAGSEAENRPGNIDSSNTRVETPLADELDEVPQSPAQSKFVADKLETVTSELLYLREEHETTLTEYEELQEKYRIALGTLAELQDAVDEARHATPISTRPTSFLANAGVNGLKEDGQPSSSRTLSSELSLVGESGESLTTPGITDIEAAQKRSGSPDSENFSQEVETLKKLNAEKEENMAELSENYAKLQEKHRDTLDFVEELKTEVQRAQMARPQSPTAQVIRRKSSQNVMTTDRANRAFASLRNIALDQFEEQPDLIQSFEINLNALMTELHTRSERVQALEAETASIRSEMETKMKIISGLTRERSSLKSASPMDISVVASMRDQLAESEYQNRMLQEAHAAREKELNEEVEQLKSTLDAHLQSAAPGEVGGSAGTENMPGVFPETPAPEVEASKELGRDMELDETTQPHITQLQSEISEWKTKHLSTLESSRASEQKLLATISELEASIERAELAHAEQLAKHELHIQDLLSAASDADNERVKQEETVRALQNEINEHKAAAATHSSQLKELEQSQVNILRQIEDDSTAKELTDRELQTHRELVSNLESQIEEHKTAIAMHQEGIVSLQKSHAKEIETINTALLEAKAEADERLAAQIAEHDAVTKELQDQLTKAHAAHKSTATSLQSDLNKARNVFTELVRGIASALNQKPDASLVQSHVEALVEERKNLLAQHGLASEELQNVQRELEATRSDVLELEGKVTELSLINEETLRELETISEKEKKSARLVEELEDQLSSNYDQHQAATNRLSALQTERQSALDEVLQTRMEVEKELEEARARIANLEATLGETKRNSARESLDPRDIGLSRTHTDNANLRKSTSHNSLPSPPPAIPLPPLPGSPPPGNGPSPPTSRHQSKDIAQAQLVEDQEARIRTIEKHLFAEKQLTATLEEALTDLEASSTKVKAETDAWKKKCQSLEEELKLLKNERNQQRYSLQAVEEERNARMRVEAERAHLEARMAALNNANKKNKKKSTLNCF</sequence>
<dbReference type="EMBL" id="MU006090">
    <property type="protein sequence ID" value="KAF2842487.1"/>
    <property type="molecule type" value="Genomic_DNA"/>
</dbReference>
<feature type="coiled-coil region" evidence="7">
    <location>
        <begin position="803"/>
        <end position="837"/>
    </location>
</feature>
<feature type="coiled-coil region" evidence="7">
    <location>
        <begin position="612"/>
        <end position="674"/>
    </location>
</feature>
<keyword evidence="4 6" id="KW-0067">ATP-binding</keyword>
<accession>A0A9P4VUZ2</accession>
<feature type="coiled-coil region" evidence="7">
    <location>
        <begin position="1666"/>
        <end position="1731"/>
    </location>
</feature>
<feature type="coiled-coil region" evidence="7">
    <location>
        <begin position="1190"/>
        <end position="1312"/>
    </location>
</feature>
<feature type="binding site" evidence="6">
    <location>
        <begin position="108"/>
        <end position="115"/>
    </location>
    <ligand>
        <name>ATP</name>
        <dbReference type="ChEBI" id="CHEBI:30616"/>
    </ligand>
</feature>
<comment type="similarity">
    <text evidence="6">Belongs to the TRAFAC class myosin-kinesin ATPase superfamily. Kinesin family.</text>
</comment>
<dbReference type="Pfam" id="PF00225">
    <property type="entry name" value="Kinesin"/>
    <property type="match status" value="1"/>
</dbReference>
<dbReference type="PRINTS" id="PR00380">
    <property type="entry name" value="KINESINHEAVY"/>
</dbReference>
<feature type="compositionally biased region" description="Polar residues" evidence="8">
    <location>
        <begin position="148"/>
        <end position="164"/>
    </location>
</feature>
<evidence type="ECO:0000256" key="2">
    <source>
        <dbReference type="ARBA" id="ARBA00022490"/>
    </source>
</evidence>
<feature type="compositionally biased region" description="Polar residues" evidence="8">
    <location>
        <begin position="1571"/>
        <end position="1583"/>
    </location>
</feature>
<dbReference type="PROSITE" id="PS50067">
    <property type="entry name" value="KINESIN_MOTOR_2"/>
    <property type="match status" value="1"/>
</dbReference>
<proteinExistence type="inferred from homology"/>
<dbReference type="SUPFAM" id="SSF52540">
    <property type="entry name" value="P-loop containing nucleoside triphosphate hydrolases"/>
    <property type="match status" value="1"/>
</dbReference>
<dbReference type="OrthoDB" id="3176171at2759"/>
<feature type="region of interest" description="Disordered" evidence="8">
    <location>
        <begin position="960"/>
        <end position="980"/>
    </location>
</feature>
<keyword evidence="11" id="KW-1185">Reference proteome</keyword>
<evidence type="ECO:0000256" key="3">
    <source>
        <dbReference type="ARBA" id="ARBA00022741"/>
    </source>
</evidence>
<feature type="coiled-coil region" evidence="7">
    <location>
        <begin position="1073"/>
        <end position="1118"/>
    </location>
</feature>
<dbReference type="InterPro" id="IPR036961">
    <property type="entry name" value="Kinesin_motor_dom_sf"/>
</dbReference>
<dbReference type="GO" id="GO:0008017">
    <property type="term" value="F:microtubule binding"/>
    <property type="evidence" value="ECO:0007669"/>
    <property type="project" value="InterPro"/>
</dbReference>
<dbReference type="SMART" id="SM00129">
    <property type="entry name" value="KISc"/>
    <property type="match status" value="1"/>
</dbReference>
<dbReference type="Gene3D" id="3.40.850.10">
    <property type="entry name" value="Kinesin motor domain"/>
    <property type="match status" value="1"/>
</dbReference>
<feature type="compositionally biased region" description="Basic and acidic residues" evidence="8">
    <location>
        <begin position="1550"/>
        <end position="1570"/>
    </location>
</feature>
<keyword evidence="6" id="KW-0505">Motor protein</keyword>
<dbReference type="GO" id="GO:0007052">
    <property type="term" value="P:mitotic spindle organization"/>
    <property type="evidence" value="ECO:0007669"/>
    <property type="project" value="TreeGrafter"/>
</dbReference>
<dbReference type="PROSITE" id="PS00411">
    <property type="entry name" value="KINESIN_MOTOR_1"/>
    <property type="match status" value="1"/>
</dbReference>
<keyword evidence="2" id="KW-0963">Cytoplasm</keyword>
<evidence type="ECO:0000256" key="7">
    <source>
        <dbReference type="SAM" id="Coils"/>
    </source>
</evidence>
<dbReference type="PANTHER" id="PTHR47969">
    <property type="entry name" value="CHROMOSOME-ASSOCIATED KINESIN KIF4A-RELATED"/>
    <property type="match status" value="1"/>
</dbReference>
<dbReference type="FunFam" id="3.40.850.10:FF:000125">
    <property type="entry name" value="Kinesin class 4 (Chromokinesin group)"/>
    <property type="match status" value="1"/>
</dbReference>
<protein>
    <submittedName>
        <fullName evidence="10">Kinesin family protein-like protein</fullName>
    </submittedName>
</protein>
<feature type="region of interest" description="Disordered" evidence="8">
    <location>
        <begin position="148"/>
        <end position="178"/>
    </location>
</feature>
<feature type="region of interest" description="Disordered" evidence="8">
    <location>
        <begin position="1550"/>
        <end position="1619"/>
    </location>
</feature>
<evidence type="ECO:0000256" key="4">
    <source>
        <dbReference type="ARBA" id="ARBA00022840"/>
    </source>
</evidence>
<feature type="coiled-coil region" evidence="7">
    <location>
        <begin position="909"/>
        <end position="943"/>
    </location>
</feature>
<dbReference type="InterPro" id="IPR019821">
    <property type="entry name" value="Kinesin_motor_CS"/>
</dbReference>
<comment type="subcellular location">
    <subcellularLocation>
        <location evidence="1">Cytoplasm</location>
    </subcellularLocation>
</comment>
<dbReference type="GO" id="GO:0005737">
    <property type="term" value="C:cytoplasm"/>
    <property type="evidence" value="ECO:0007669"/>
    <property type="project" value="UniProtKB-SubCell"/>
</dbReference>
<evidence type="ECO:0000256" key="6">
    <source>
        <dbReference type="PROSITE-ProRule" id="PRU00283"/>
    </source>
</evidence>
<dbReference type="GO" id="GO:0007018">
    <property type="term" value="P:microtubule-based movement"/>
    <property type="evidence" value="ECO:0007669"/>
    <property type="project" value="InterPro"/>
</dbReference>
<keyword evidence="3 6" id="KW-0547">Nucleotide-binding</keyword>
<dbReference type="InterPro" id="IPR027640">
    <property type="entry name" value="Kinesin-like_fam"/>
</dbReference>
<feature type="region of interest" description="Disordered" evidence="8">
    <location>
        <begin position="1"/>
        <end position="20"/>
    </location>
</feature>
<dbReference type="Gene3D" id="1.10.287.1490">
    <property type="match status" value="1"/>
</dbReference>
<comment type="caution">
    <text evidence="10">The sequence shown here is derived from an EMBL/GenBank/DDBJ whole genome shotgun (WGS) entry which is preliminary data.</text>
</comment>
<evidence type="ECO:0000256" key="5">
    <source>
        <dbReference type="ARBA" id="ARBA00023054"/>
    </source>
</evidence>
<feature type="region of interest" description="Disordered" evidence="8">
    <location>
        <begin position="693"/>
        <end position="735"/>
    </location>
</feature>
<dbReference type="InterPro" id="IPR027417">
    <property type="entry name" value="P-loop_NTPase"/>
</dbReference>
<evidence type="ECO:0000313" key="10">
    <source>
        <dbReference type="EMBL" id="KAF2842487.1"/>
    </source>
</evidence>
<dbReference type="GO" id="GO:0003777">
    <property type="term" value="F:microtubule motor activity"/>
    <property type="evidence" value="ECO:0007669"/>
    <property type="project" value="InterPro"/>
</dbReference>
<feature type="compositionally biased region" description="Polar residues" evidence="8">
    <location>
        <begin position="716"/>
        <end position="732"/>
    </location>
</feature>
<feature type="region of interest" description="Disordered" evidence="8">
    <location>
        <begin position="859"/>
        <end position="894"/>
    </location>
</feature>
<keyword evidence="5 7" id="KW-0175">Coiled coil</keyword>
<evidence type="ECO:0000313" key="11">
    <source>
        <dbReference type="Proteomes" id="UP000799429"/>
    </source>
</evidence>
<evidence type="ECO:0000256" key="8">
    <source>
        <dbReference type="SAM" id="MobiDB-lite"/>
    </source>
</evidence>